<evidence type="ECO:0000313" key="1">
    <source>
        <dbReference type="Proteomes" id="UP000095283"/>
    </source>
</evidence>
<sequence>MMLLIYIYIYELYRGKLACYLNSLELFSQRRFLSESLLYSS</sequence>
<protein>
    <submittedName>
        <fullName evidence="2">Uncharacterized protein</fullName>
    </submittedName>
</protein>
<name>A0A1I7WBE6_HETBA</name>
<reference evidence="2" key="1">
    <citation type="submission" date="2016-11" db="UniProtKB">
        <authorList>
            <consortium name="WormBaseParasite"/>
        </authorList>
    </citation>
    <scope>IDENTIFICATION</scope>
</reference>
<dbReference type="AlphaFoldDB" id="A0A1I7WBE6"/>
<evidence type="ECO:0000313" key="2">
    <source>
        <dbReference type="WBParaSite" id="Hba_02026"/>
    </source>
</evidence>
<keyword evidence="1" id="KW-1185">Reference proteome</keyword>
<dbReference type="Proteomes" id="UP000095283">
    <property type="component" value="Unplaced"/>
</dbReference>
<organism evidence="1 2">
    <name type="scientific">Heterorhabditis bacteriophora</name>
    <name type="common">Entomopathogenic nematode worm</name>
    <dbReference type="NCBI Taxonomy" id="37862"/>
    <lineage>
        <taxon>Eukaryota</taxon>
        <taxon>Metazoa</taxon>
        <taxon>Ecdysozoa</taxon>
        <taxon>Nematoda</taxon>
        <taxon>Chromadorea</taxon>
        <taxon>Rhabditida</taxon>
        <taxon>Rhabditina</taxon>
        <taxon>Rhabditomorpha</taxon>
        <taxon>Strongyloidea</taxon>
        <taxon>Heterorhabditidae</taxon>
        <taxon>Heterorhabditis</taxon>
    </lineage>
</organism>
<accession>A0A1I7WBE6</accession>
<proteinExistence type="predicted"/>
<dbReference type="WBParaSite" id="Hba_02026">
    <property type="protein sequence ID" value="Hba_02026"/>
    <property type="gene ID" value="Hba_02026"/>
</dbReference>